<feature type="transmembrane region" description="Helical" evidence="4">
    <location>
        <begin position="326"/>
        <end position="350"/>
    </location>
</feature>
<evidence type="ECO:0000256" key="3">
    <source>
        <dbReference type="ARBA" id="ARBA00023136"/>
    </source>
</evidence>
<feature type="transmembrane region" description="Helical" evidence="4">
    <location>
        <begin position="356"/>
        <end position="374"/>
    </location>
</feature>
<keyword evidence="6" id="KW-1185">Reference proteome</keyword>
<organism evidence="5 6">
    <name type="scientific">Solemya velesiana gill symbiont</name>
    <dbReference type="NCBI Taxonomy" id="1918948"/>
    <lineage>
        <taxon>Bacteria</taxon>
        <taxon>Pseudomonadati</taxon>
        <taxon>Pseudomonadota</taxon>
        <taxon>Gammaproteobacteria</taxon>
        <taxon>sulfur-oxidizing symbionts</taxon>
    </lineage>
</organism>
<dbReference type="EMBL" id="MPRJ01000079">
    <property type="protein sequence ID" value="OOZ35758.1"/>
    <property type="molecule type" value="Genomic_DNA"/>
</dbReference>
<feature type="transmembrane region" description="Helical" evidence="4">
    <location>
        <begin position="136"/>
        <end position="155"/>
    </location>
</feature>
<dbReference type="InterPro" id="IPR036259">
    <property type="entry name" value="MFS_trans_sf"/>
</dbReference>
<evidence type="ECO:0008006" key="7">
    <source>
        <dbReference type="Google" id="ProtNLM"/>
    </source>
</evidence>
<dbReference type="SUPFAM" id="SSF103473">
    <property type="entry name" value="MFS general substrate transporter"/>
    <property type="match status" value="1"/>
</dbReference>
<dbReference type="Proteomes" id="UP000190896">
    <property type="component" value="Unassembled WGS sequence"/>
</dbReference>
<dbReference type="GO" id="GO:0022857">
    <property type="term" value="F:transmembrane transporter activity"/>
    <property type="evidence" value="ECO:0007669"/>
    <property type="project" value="InterPro"/>
</dbReference>
<evidence type="ECO:0000313" key="6">
    <source>
        <dbReference type="Proteomes" id="UP000190896"/>
    </source>
</evidence>
<feature type="transmembrane region" description="Helical" evidence="4">
    <location>
        <begin position="269"/>
        <end position="287"/>
    </location>
</feature>
<feature type="transmembrane region" description="Helical" evidence="4">
    <location>
        <begin position="98"/>
        <end position="115"/>
    </location>
</feature>
<evidence type="ECO:0000256" key="4">
    <source>
        <dbReference type="SAM" id="Phobius"/>
    </source>
</evidence>
<gene>
    <name evidence="5" type="ORF">BOW51_10490</name>
</gene>
<feature type="transmembrane region" description="Helical" evidence="4">
    <location>
        <begin position="232"/>
        <end position="249"/>
    </location>
</feature>
<feature type="transmembrane region" description="Helical" evidence="4">
    <location>
        <begin position="293"/>
        <end position="314"/>
    </location>
</feature>
<sequence>MPSSLKKPEYLLILLAAAGSFAFSSWHTLLNNFAVEMVAFTGVEIGILQSLREVPGFLAFTTVFILLLIREQSFALISIALLGLGVVMTGLLPSEYGLYFTTVLMSVGFHYYYTLQQSLTLQWVDKDRSPLVMGRQSSASSIASIIVFAGIWLGMEWAGLGYTWLYALAGLAAMLVALFAWQWFPAFSHKEPQHKHLVLRKCYWLYYALVFMSGARRQIFVVFAGFLMVQKFGYSASDIALLFLVNHILNTPLAPKIGRLISAWGERRVLTLEYVGLIVIFVSYAFVEVGWMAAVLYVVDHLFFVMAIGINSYFHKIADPKDIASTAGVSFTINHIAAVVIPVLFGMLWMISPASVFLAGTGMAVMSLGLALLVPAQPSTEINTVLKMSET</sequence>
<dbReference type="RefSeq" id="WP_078487964.1">
    <property type="nucleotide sequence ID" value="NZ_MPRJ01000079.1"/>
</dbReference>
<dbReference type="OrthoDB" id="9774288at2"/>
<dbReference type="InterPro" id="IPR011701">
    <property type="entry name" value="MFS"/>
</dbReference>
<dbReference type="Gene3D" id="1.20.1250.20">
    <property type="entry name" value="MFS general substrate transporter like domains"/>
    <property type="match status" value="2"/>
</dbReference>
<evidence type="ECO:0000256" key="1">
    <source>
        <dbReference type="ARBA" id="ARBA00022692"/>
    </source>
</evidence>
<evidence type="ECO:0000256" key="2">
    <source>
        <dbReference type="ARBA" id="ARBA00022989"/>
    </source>
</evidence>
<keyword evidence="1 4" id="KW-0812">Transmembrane</keyword>
<keyword evidence="3 4" id="KW-0472">Membrane</keyword>
<feature type="transmembrane region" description="Helical" evidence="4">
    <location>
        <begin position="204"/>
        <end position="226"/>
    </location>
</feature>
<protein>
    <recommendedName>
        <fullName evidence="7">MFS transporter</fullName>
    </recommendedName>
</protein>
<evidence type="ECO:0000313" key="5">
    <source>
        <dbReference type="EMBL" id="OOZ35758.1"/>
    </source>
</evidence>
<name>A0A1T2KSB4_9GAMM</name>
<accession>A0A1T2KSB4</accession>
<feature type="transmembrane region" description="Helical" evidence="4">
    <location>
        <begin position="46"/>
        <end position="67"/>
    </location>
</feature>
<dbReference type="AlphaFoldDB" id="A0A1T2KSB4"/>
<keyword evidence="2 4" id="KW-1133">Transmembrane helix</keyword>
<reference evidence="5 6" key="1">
    <citation type="submission" date="2016-11" db="EMBL/GenBank/DDBJ databases">
        <title>Mixed transmission modes and dynamic genome evolution in an obligate animal-bacterial symbiosis.</title>
        <authorList>
            <person name="Russell S.L."/>
            <person name="Corbett-Detig R.B."/>
            <person name="Cavanaugh C.M."/>
        </authorList>
    </citation>
    <scope>NUCLEOTIDE SEQUENCE [LARGE SCALE GENOMIC DNA]</scope>
    <source>
        <strain evidence="5">Se-Cadez</strain>
    </source>
</reference>
<dbReference type="Pfam" id="PF07690">
    <property type="entry name" value="MFS_1"/>
    <property type="match status" value="1"/>
</dbReference>
<proteinExistence type="predicted"/>
<feature type="transmembrane region" description="Helical" evidence="4">
    <location>
        <begin position="74"/>
        <end position="92"/>
    </location>
</feature>
<comment type="caution">
    <text evidence="5">The sequence shown here is derived from an EMBL/GenBank/DDBJ whole genome shotgun (WGS) entry which is preliminary data.</text>
</comment>
<feature type="transmembrane region" description="Helical" evidence="4">
    <location>
        <begin position="161"/>
        <end position="184"/>
    </location>
</feature>